<evidence type="ECO:0000313" key="7">
    <source>
        <dbReference type="EMBL" id="QPP05419.1"/>
    </source>
</evidence>
<dbReference type="SFLD" id="SFLDG01017">
    <property type="entry name" value="Polyprenyl_Transferase_Like"/>
    <property type="match status" value="1"/>
</dbReference>
<comment type="cofactor">
    <cofactor evidence="1">
        <name>Mg(2+)</name>
        <dbReference type="ChEBI" id="CHEBI:18420"/>
    </cofactor>
</comment>
<evidence type="ECO:0000313" key="8">
    <source>
        <dbReference type="Proteomes" id="UP000595046"/>
    </source>
</evidence>
<dbReference type="PANTHER" id="PTHR12001:SF85">
    <property type="entry name" value="SHORT CHAIN ISOPRENYL DIPHOSPHATE SYNTHASE"/>
    <property type="match status" value="1"/>
</dbReference>
<dbReference type="Pfam" id="PF00348">
    <property type="entry name" value="polyprenyl_synt"/>
    <property type="match status" value="1"/>
</dbReference>
<keyword evidence="5" id="KW-0460">Magnesium</keyword>
<dbReference type="PROSITE" id="PS00723">
    <property type="entry name" value="POLYPRENYL_SYNTHASE_1"/>
    <property type="match status" value="1"/>
</dbReference>
<keyword evidence="4" id="KW-0479">Metal-binding</keyword>
<dbReference type="SUPFAM" id="SSF48576">
    <property type="entry name" value="Terpenoid synthases"/>
    <property type="match status" value="1"/>
</dbReference>
<dbReference type="CDD" id="cd00685">
    <property type="entry name" value="Trans_IPPS_HT"/>
    <property type="match status" value="1"/>
</dbReference>
<reference evidence="8" key="1">
    <citation type="submission" date="2020-02" db="EMBL/GenBank/DDBJ databases">
        <title>Streptomyces sp. ASO4wet.</title>
        <authorList>
            <person name="Risdian C."/>
            <person name="Landwehr W."/>
            <person name="Schupp P."/>
            <person name="Wink J."/>
        </authorList>
    </citation>
    <scope>NUCLEOTIDE SEQUENCE [LARGE SCALE GENOMIC DNA]</scope>
    <source>
        <strain evidence="8">ASO4wet</strain>
    </source>
</reference>
<dbReference type="Gene3D" id="1.10.600.10">
    <property type="entry name" value="Farnesyl Diphosphate Synthase"/>
    <property type="match status" value="1"/>
</dbReference>
<dbReference type="PROSITE" id="PS00444">
    <property type="entry name" value="POLYPRENYL_SYNTHASE_2"/>
    <property type="match status" value="1"/>
</dbReference>
<proteinExistence type="inferred from homology"/>
<dbReference type="InterPro" id="IPR000092">
    <property type="entry name" value="Polyprenyl_synt"/>
</dbReference>
<dbReference type="InterPro" id="IPR008949">
    <property type="entry name" value="Isoprenoid_synthase_dom_sf"/>
</dbReference>
<sequence>MSTQTLDLGRTSAAETRESVANFLEKFLTEKKEKAVLPQAERLPQILAEFLTGGKLIRPLLTVTGWVAAGGARDSEQVVQVAASLEMFHAFALIHDDIMDHSELRRGRPTAHRQLSADQQGSGARHFGVGAAILLGDLAFTWSDEILHRADLTPVQFASVFPVISEMRSEVMLGQYLDLRGTGNPTDDVESTLTVSRYKTAKYTVERPLHIGAALAGAGLGTMDVFTAYAIPLGEAFQLRDDLLGVYGDARTTGKSHLDDLRVGKNTTLVALALRAADPGQAALLHELIGNPSLDEAGAEQVRKIFAETGAKDTVEEMIENRYRESVEALDGAPFAAEAIHALQDLARNATRRTS</sequence>
<comment type="similarity">
    <text evidence="2 6">Belongs to the FPP/GGPP synthase family.</text>
</comment>
<dbReference type="EMBL" id="CP048882">
    <property type="protein sequence ID" value="QPP05419.1"/>
    <property type="molecule type" value="Genomic_DNA"/>
</dbReference>
<evidence type="ECO:0000256" key="6">
    <source>
        <dbReference type="RuleBase" id="RU004466"/>
    </source>
</evidence>
<protein>
    <submittedName>
        <fullName evidence="7">Polyprenyl synthetase family protein</fullName>
    </submittedName>
</protein>
<keyword evidence="8" id="KW-1185">Reference proteome</keyword>
<dbReference type="GO" id="GO:0008299">
    <property type="term" value="P:isoprenoid biosynthetic process"/>
    <property type="evidence" value="ECO:0007669"/>
    <property type="project" value="InterPro"/>
</dbReference>
<dbReference type="GO" id="GO:0004659">
    <property type="term" value="F:prenyltransferase activity"/>
    <property type="evidence" value="ECO:0007669"/>
    <property type="project" value="InterPro"/>
</dbReference>
<dbReference type="SFLD" id="SFLDS00005">
    <property type="entry name" value="Isoprenoid_Synthase_Type_I"/>
    <property type="match status" value="1"/>
</dbReference>
<gene>
    <name evidence="7" type="ORF">G4Z16_02330</name>
</gene>
<organism evidence="7 8">
    <name type="scientific">Streptomyces bathyalis</name>
    <dbReference type="NCBI Taxonomy" id="2710756"/>
    <lineage>
        <taxon>Bacteria</taxon>
        <taxon>Bacillati</taxon>
        <taxon>Actinomycetota</taxon>
        <taxon>Actinomycetes</taxon>
        <taxon>Kitasatosporales</taxon>
        <taxon>Streptomycetaceae</taxon>
        <taxon>Streptomyces</taxon>
    </lineage>
</organism>
<evidence type="ECO:0000256" key="3">
    <source>
        <dbReference type="ARBA" id="ARBA00022679"/>
    </source>
</evidence>
<accession>A0A7T1T2Z5</accession>
<keyword evidence="3 6" id="KW-0808">Transferase</keyword>
<evidence type="ECO:0000256" key="5">
    <source>
        <dbReference type="ARBA" id="ARBA00022842"/>
    </source>
</evidence>
<dbReference type="AlphaFoldDB" id="A0A7T1T2Z5"/>
<dbReference type="InterPro" id="IPR033749">
    <property type="entry name" value="Polyprenyl_synt_CS"/>
</dbReference>
<dbReference type="KEGG" id="sbat:G4Z16_02330"/>
<dbReference type="GO" id="GO:0046872">
    <property type="term" value="F:metal ion binding"/>
    <property type="evidence" value="ECO:0007669"/>
    <property type="project" value="UniProtKB-KW"/>
</dbReference>
<name>A0A7T1T2Z5_9ACTN</name>
<dbReference type="RefSeq" id="WP_197348928.1">
    <property type="nucleotide sequence ID" value="NZ_CP048882.1"/>
</dbReference>
<evidence type="ECO:0000256" key="4">
    <source>
        <dbReference type="ARBA" id="ARBA00022723"/>
    </source>
</evidence>
<dbReference type="PANTHER" id="PTHR12001">
    <property type="entry name" value="GERANYLGERANYL PYROPHOSPHATE SYNTHASE"/>
    <property type="match status" value="1"/>
</dbReference>
<evidence type="ECO:0000256" key="2">
    <source>
        <dbReference type="ARBA" id="ARBA00006706"/>
    </source>
</evidence>
<dbReference type="Proteomes" id="UP000595046">
    <property type="component" value="Chromosome"/>
</dbReference>
<evidence type="ECO:0000256" key="1">
    <source>
        <dbReference type="ARBA" id="ARBA00001946"/>
    </source>
</evidence>